<evidence type="ECO:0000256" key="3">
    <source>
        <dbReference type="ARBA" id="ARBA00022777"/>
    </source>
</evidence>
<keyword evidence="4" id="KW-0067">ATP-binding</keyword>
<protein>
    <submittedName>
        <fullName evidence="7">Unannotated protein</fullName>
    </submittedName>
</protein>
<evidence type="ECO:0000259" key="6">
    <source>
        <dbReference type="PROSITE" id="PS50011"/>
    </source>
</evidence>
<dbReference type="InterPro" id="IPR000719">
    <property type="entry name" value="Prot_kinase_dom"/>
</dbReference>
<reference evidence="7" key="1">
    <citation type="submission" date="2020-05" db="EMBL/GenBank/DDBJ databases">
        <authorList>
            <person name="Chiriac C."/>
            <person name="Salcher M."/>
            <person name="Ghai R."/>
            <person name="Kavagutti S V."/>
        </authorList>
    </citation>
    <scope>NUCLEOTIDE SEQUENCE</scope>
</reference>
<dbReference type="SUPFAM" id="SSF56112">
    <property type="entry name" value="Protein kinase-like (PK-like)"/>
    <property type="match status" value="1"/>
</dbReference>
<dbReference type="CDD" id="cd14014">
    <property type="entry name" value="STKc_PknB_like"/>
    <property type="match status" value="1"/>
</dbReference>
<dbReference type="Gene3D" id="1.10.510.10">
    <property type="entry name" value="Transferase(Phosphotransferase) domain 1"/>
    <property type="match status" value="1"/>
</dbReference>
<dbReference type="Gene3D" id="3.30.200.20">
    <property type="entry name" value="Phosphorylase Kinase, domain 1"/>
    <property type="match status" value="1"/>
</dbReference>
<dbReference type="PANTHER" id="PTHR43289:SF6">
    <property type="entry name" value="SERINE_THREONINE-PROTEIN KINASE NEKL-3"/>
    <property type="match status" value="1"/>
</dbReference>
<feature type="domain" description="Protein kinase" evidence="6">
    <location>
        <begin position="16"/>
        <end position="276"/>
    </location>
</feature>
<evidence type="ECO:0000256" key="2">
    <source>
        <dbReference type="ARBA" id="ARBA00022741"/>
    </source>
</evidence>
<feature type="region of interest" description="Disordered" evidence="5">
    <location>
        <begin position="215"/>
        <end position="240"/>
    </location>
</feature>
<dbReference type="InterPro" id="IPR011009">
    <property type="entry name" value="Kinase-like_dom_sf"/>
</dbReference>
<dbReference type="PROSITE" id="PS50011">
    <property type="entry name" value="PROTEIN_KINASE_DOM"/>
    <property type="match status" value="1"/>
</dbReference>
<evidence type="ECO:0000256" key="1">
    <source>
        <dbReference type="ARBA" id="ARBA00022679"/>
    </source>
</evidence>
<dbReference type="SMART" id="SM00220">
    <property type="entry name" value="S_TKc"/>
    <property type="match status" value="1"/>
</dbReference>
<dbReference type="AlphaFoldDB" id="A0A6J6STS1"/>
<keyword evidence="1" id="KW-0808">Transferase</keyword>
<dbReference type="Pfam" id="PF00069">
    <property type="entry name" value="Pkinase"/>
    <property type="match status" value="1"/>
</dbReference>
<dbReference type="GO" id="GO:0004674">
    <property type="term" value="F:protein serine/threonine kinase activity"/>
    <property type="evidence" value="ECO:0007669"/>
    <property type="project" value="TreeGrafter"/>
</dbReference>
<evidence type="ECO:0000256" key="5">
    <source>
        <dbReference type="SAM" id="MobiDB-lite"/>
    </source>
</evidence>
<dbReference type="PANTHER" id="PTHR43289">
    <property type="entry name" value="MITOGEN-ACTIVATED PROTEIN KINASE KINASE KINASE 20-RELATED"/>
    <property type="match status" value="1"/>
</dbReference>
<dbReference type="EMBL" id="CAEZYQ010000006">
    <property type="protein sequence ID" value="CAB4738140.1"/>
    <property type="molecule type" value="Genomic_DNA"/>
</dbReference>
<accession>A0A6J6STS1</accession>
<keyword evidence="3" id="KW-0418">Kinase</keyword>
<feature type="compositionally biased region" description="Basic and acidic residues" evidence="5">
    <location>
        <begin position="215"/>
        <end position="231"/>
    </location>
</feature>
<sequence length="289" mass="31262">MTGWGLREGDAITEDLVAVRRLGGGATYEAYLAFDEVTWGPVVAKLVRPDLVEDASSLRGLRREAEALTTVNHPVVVRALRWTDSGPRPHLVLENLDGPRLSTLVRRHGRLQPQQYLVLGIELASALHYLRRLGWVHLDVKPSNIIMGAPARLIDLSVARPVEDAARLKHVIGTDRYLAPEQADPGGRAGVPGPASDVWGLAAVLFEAVSGTRPFRDGDPSAEVPHERHPQLVEGPATLPGDVPAPVREVVLAGLSPEPADRPLPHEVSEVLEPVLHGLPAPRLAGWRS</sequence>
<evidence type="ECO:0000313" key="7">
    <source>
        <dbReference type="EMBL" id="CAB4738140.1"/>
    </source>
</evidence>
<keyword evidence="2" id="KW-0547">Nucleotide-binding</keyword>
<gene>
    <name evidence="7" type="ORF">UFOPK2761_01063</name>
</gene>
<evidence type="ECO:0000256" key="4">
    <source>
        <dbReference type="ARBA" id="ARBA00022840"/>
    </source>
</evidence>
<dbReference type="GO" id="GO:0005524">
    <property type="term" value="F:ATP binding"/>
    <property type="evidence" value="ECO:0007669"/>
    <property type="project" value="UniProtKB-KW"/>
</dbReference>
<proteinExistence type="predicted"/>
<organism evidence="7">
    <name type="scientific">freshwater metagenome</name>
    <dbReference type="NCBI Taxonomy" id="449393"/>
    <lineage>
        <taxon>unclassified sequences</taxon>
        <taxon>metagenomes</taxon>
        <taxon>ecological metagenomes</taxon>
    </lineage>
</organism>
<name>A0A6J6STS1_9ZZZZ</name>